<dbReference type="Proteomes" id="UP000666240">
    <property type="component" value="Unassembled WGS sequence"/>
</dbReference>
<evidence type="ECO:0000313" key="2">
    <source>
        <dbReference type="EMBL" id="MBP0439847.1"/>
    </source>
</evidence>
<sequence length="163" mass="16692">MTISQVSALRLSRMAGASIVALSVAVLAGCGTAGMTDAMAVVAQPRLPAPGSATFTQNQSEQGAQQTGRQTNLAATAPRPSDQSPRNSDAFPNLNVRPQAAAAQLSAEDSKAMLADLRSTQGRINAANVRAARTMPDANALRRVGASHGDQALRQIAADSAAQ</sequence>
<feature type="region of interest" description="Disordered" evidence="1">
    <location>
        <begin position="51"/>
        <end position="103"/>
    </location>
</feature>
<dbReference type="RefSeq" id="WP_209335871.1">
    <property type="nucleotide sequence ID" value="NZ_JAGIYY010000004.1"/>
</dbReference>
<protein>
    <submittedName>
        <fullName evidence="2">Uncharacterized protein</fullName>
    </submittedName>
</protein>
<gene>
    <name evidence="2" type="ORF">J5Y06_14405</name>
</gene>
<comment type="caution">
    <text evidence="2">The sequence shown here is derived from an EMBL/GenBank/DDBJ whole genome shotgun (WGS) entry which is preliminary data.</text>
</comment>
<keyword evidence="3" id="KW-1185">Reference proteome</keyword>
<reference evidence="2" key="1">
    <citation type="submission" date="2021-03" db="EMBL/GenBank/DDBJ databases">
        <title>Genome sequencing and assembly of Tianweitania sediminis.</title>
        <authorList>
            <person name="Chhetri G."/>
        </authorList>
    </citation>
    <scope>NUCLEOTIDE SEQUENCE</scope>
    <source>
        <strain evidence="2">Z8</strain>
    </source>
</reference>
<evidence type="ECO:0000256" key="1">
    <source>
        <dbReference type="SAM" id="MobiDB-lite"/>
    </source>
</evidence>
<dbReference type="AlphaFoldDB" id="A0A8J7R1S7"/>
<feature type="compositionally biased region" description="Polar residues" evidence="1">
    <location>
        <begin position="53"/>
        <end position="74"/>
    </location>
</feature>
<name>A0A8J7R1S7_9HYPH</name>
<accession>A0A8J7R1S7</accession>
<organism evidence="2 3">
    <name type="scientific">Tianweitania sediminis</name>
    <dbReference type="NCBI Taxonomy" id="1502156"/>
    <lineage>
        <taxon>Bacteria</taxon>
        <taxon>Pseudomonadati</taxon>
        <taxon>Pseudomonadota</taxon>
        <taxon>Alphaproteobacteria</taxon>
        <taxon>Hyphomicrobiales</taxon>
        <taxon>Phyllobacteriaceae</taxon>
        <taxon>Tianweitania</taxon>
    </lineage>
</organism>
<evidence type="ECO:0000313" key="3">
    <source>
        <dbReference type="Proteomes" id="UP000666240"/>
    </source>
</evidence>
<dbReference type="EMBL" id="JAGIYY010000004">
    <property type="protein sequence ID" value="MBP0439847.1"/>
    <property type="molecule type" value="Genomic_DNA"/>
</dbReference>
<proteinExistence type="predicted"/>